<dbReference type="EMBL" id="ADVG01000005">
    <property type="protein sequence ID" value="EFH80245.1"/>
    <property type="molecule type" value="Genomic_DNA"/>
</dbReference>
<comment type="caution">
    <text evidence="2">The sequence shown here is derived from an EMBL/GenBank/DDBJ whole genome shotgun (WGS) entry which is preliminary data.</text>
</comment>
<evidence type="ECO:0000256" key="1">
    <source>
        <dbReference type="SAM" id="MobiDB-lite"/>
    </source>
</evidence>
<evidence type="ECO:0000313" key="3">
    <source>
        <dbReference type="Proteomes" id="UP000004508"/>
    </source>
</evidence>
<dbReference type="AlphaFoldDB" id="D6U5I4"/>
<evidence type="ECO:0000313" key="2">
    <source>
        <dbReference type="EMBL" id="EFH80245.1"/>
    </source>
</evidence>
<name>D6U5I4_KTERA</name>
<dbReference type="RefSeq" id="WP_007922704.1">
    <property type="nucleotide sequence ID" value="NZ_ADVG01000005.1"/>
</dbReference>
<dbReference type="InParanoid" id="D6U5I4"/>
<reference evidence="2 3" key="1">
    <citation type="journal article" date="2011" name="Stand. Genomic Sci.">
        <title>Non-contiguous finished genome sequence and contextual data of the filamentous soil bacterium Ktedonobacter racemifer type strain (SOSP1-21).</title>
        <authorList>
            <person name="Chang Y.J."/>
            <person name="Land M."/>
            <person name="Hauser L."/>
            <person name="Chertkov O."/>
            <person name="Del Rio T.G."/>
            <person name="Nolan M."/>
            <person name="Copeland A."/>
            <person name="Tice H."/>
            <person name="Cheng J.F."/>
            <person name="Lucas S."/>
            <person name="Han C."/>
            <person name="Goodwin L."/>
            <person name="Pitluck S."/>
            <person name="Ivanova N."/>
            <person name="Ovchinikova G."/>
            <person name="Pati A."/>
            <person name="Chen A."/>
            <person name="Palaniappan K."/>
            <person name="Mavromatis K."/>
            <person name="Liolios K."/>
            <person name="Brettin T."/>
            <person name="Fiebig A."/>
            <person name="Rohde M."/>
            <person name="Abt B."/>
            <person name="Goker M."/>
            <person name="Detter J.C."/>
            <person name="Woyke T."/>
            <person name="Bristow J."/>
            <person name="Eisen J.A."/>
            <person name="Markowitz V."/>
            <person name="Hugenholtz P."/>
            <person name="Kyrpides N.C."/>
            <person name="Klenk H.P."/>
            <person name="Lapidus A."/>
        </authorList>
    </citation>
    <scope>NUCLEOTIDE SEQUENCE [LARGE SCALE GENOMIC DNA]</scope>
    <source>
        <strain evidence="3">DSM 44963</strain>
    </source>
</reference>
<sequence length="160" mass="18762">MTESTRRPTTNEDRPRVLLAPYELIALDNMLISYQTYLLLPAVMSREETHYFKRLMDLRRRIGRLLRPEAPHDDAVFDLVEDELETIEEAAIMFIQLFFRMSLQMQGHTLAEEIAQKLLQRIENSIDQYNKTLVKRESNGHQAAGASSFQQTRKEDHHDC</sequence>
<dbReference type="STRING" id="485913.Krac_0825"/>
<feature type="region of interest" description="Disordered" evidence="1">
    <location>
        <begin position="137"/>
        <end position="160"/>
    </location>
</feature>
<keyword evidence="3" id="KW-1185">Reference proteome</keyword>
<accession>D6U5I4</accession>
<gene>
    <name evidence="2" type="ORF">Krac_0825</name>
</gene>
<proteinExistence type="predicted"/>
<dbReference type="Proteomes" id="UP000004508">
    <property type="component" value="Unassembled WGS sequence"/>
</dbReference>
<organism evidence="2 3">
    <name type="scientific">Ktedonobacter racemifer DSM 44963</name>
    <dbReference type="NCBI Taxonomy" id="485913"/>
    <lineage>
        <taxon>Bacteria</taxon>
        <taxon>Bacillati</taxon>
        <taxon>Chloroflexota</taxon>
        <taxon>Ktedonobacteria</taxon>
        <taxon>Ktedonobacterales</taxon>
        <taxon>Ktedonobacteraceae</taxon>
        <taxon>Ktedonobacter</taxon>
    </lineage>
</organism>
<protein>
    <submittedName>
        <fullName evidence="2">Uncharacterized protein</fullName>
    </submittedName>
</protein>